<dbReference type="OrthoDB" id="4870054at2759"/>
<comment type="caution">
    <text evidence="1">The sequence shown here is derived from an EMBL/GenBank/DDBJ whole genome shotgun (WGS) entry which is preliminary data.</text>
</comment>
<protein>
    <submittedName>
        <fullName evidence="1">Uncharacterized protein</fullName>
    </submittedName>
</protein>
<reference evidence="1 2" key="1">
    <citation type="journal article" date="2016" name="Genome Biol. Evol.">
        <title>Divergent and convergent evolution of fungal pathogenicity.</title>
        <authorList>
            <person name="Shang Y."/>
            <person name="Xiao G."/>
            <person name="Zheng P."/>
            <person name="Cen K."/>
            <person name="Zhan S."/>
            <person name="Wang C."/>
        </authorList>
    </citation>
    <scope>NUCLEOTIDE SEQUENCE [LARGE SCALE GENOMIC DNA]</scope>
    <source>
        <strain evidence="1 2">RCEF 1005</strain>
    </source>
</reference>
<evidence type="ECO:0000313" key="1">
    <source>
        <dbReference type="EMBL" id="OAA78896.1"/>
    </source>
</evidence>
<evidence type="ECO:0000313" key="2">
    <source>
        <dbReference type="Proteomes" id="UP000076881"/>
    </source>
</evidence>
<keyword evidence="2" id="KW-1185">Reference proteome</keyword>
<name>A0A168I7X9_CORDF</name>
<gene>
    <name evidence="1" type="ORF">LEL_02382</name>
</gene>
<organism evidence="1 2">
    <name type="scientific">Akanthomyces lecanii RCEF 1005</name>
    <dbReference type="NCBI Taxonomy" id="1081108"/>
    <lineage>
        <taxon>Eukaryota</taxon>
        <taxon>Fungi</taxon>
        <taxon>Dikarya</taxon>
        <taxon>Ascomycota</taxon>
        <taxon>Pezizomycotina</taxon>
        <taxon>Sordariomycetes</taxon>
        <taxon>Hypocreomycetidae</taxon>
        <taxon>Hypocreales</taxon>
        <taxon>Cordycipitaceae</taxon>
        <taxon>Akanthomyces</taxon>
        <taxon>Cordyceps confragosa</taxon>
    </lineage>
</organism>
<accession>A0A168I7X9</accession>
<proteinExistence type="predicted"/>
<dbReference type="AlphaFoldDB" id="A0A168I7X9"/>
<dbReference type="EMBL" id="AZHF01000002">
    <property type="protein sequence ID" value="OAA78896.1"/>
    <property type="molecule type" value="Genomic_DNA"/>
</dbReference>
<dbReference type="Proteomes" id="UP000076881">
    <property type="component" value="Unassembled WGS sequence"/>
</dbReference>
<sequence length="142" mass="15817">MIWPRSSSSPDLEVETCFATTTIGDDYNTPFWTQNSAWTSATDHNDQDDDDIDDDDDNLVWSQPPSPAWEANNLAETPFIPSAQPVFYPFSLPASGIRPLTPPSPFRQRLDSSDSWISELDTDSEVDDMLDDLLQSVSGMAL</sequence>